<evidence type="ECO:0000313" key="16">
    <source>
        <dbReference type="Proteomes" id="UP000622580"/>
    </source>
</evidence>
<comment type="function">
    <text evidence="10">Catalyzes the reduction of ribonucleotides to deoxyribonucleotides. May function to provide a pool of deoxyribonucleotide precursors for DNA repair during oxygen limitation and/or for immediate growth after restoration of oxygen.</text>
</comment>
<dbReference type="PANTHER" id="PTHR43371">
    <property type="entry name" value="VITAMIN B12-DEPENDENT RIBONUCLEOTIDE REDUCTASE"/>
    <property type="match status" value="1"/>
</dbReference>
<keyword evidence="16" id="KW-1185">Reference proteome</keyword>
<dbReference type="EMBL" id="JAGSGD010000001">
    <property type="protein sequence ID" value="MBR7619773.1"/>
    <property type="molecule type" value="Genomic_DNA"/>
</dbReference>
<reference evidence="15" key="1">
    <citation type="submission" date="2021-04" db="EMBL/GenBank/DDBJ databases">
        <title>Draft genome assembly of strain Phenylobacterium sp. 20VBR1 using MiniION and Illumina platforms.</title>
        <authorList>
            <person name="Thomas F.A."/>
            <person name="Krishnan K.P."/>
            <person name="Sinha R.K."/>
        </authorList>
    </citation>
    <scope>NUCLEOTIDE SEQUENCE</scope>
    <source>
        <strain evidence="15">20VBR1</strain>
    </source>
</reference>
<keyword evidence="6" id="KW-0237">DNA synthesis</keyword>
<evidence type="ECO:0000256" key="12">
    <source>
        <dbReference type="ARBA" id="ARBA00047754"/>
    </source>
</evidence>
<feature type="domain" description="TSCPD" evidence="14">
    <location>
        <begin position="625"/>
        <end position="729"/>
    </location>
</feature>
<evidence type="ECO:0000256" key="4">
    <source>
        <dbReference type="ARBA" id="ARBA00014409"/>
    </source>
</evidence>
<evidence type="ECO:0000256" key="10">
    <source>
        <dbReference type="ARBA" id="ARBA00025437"/>
    </source>
</evidence>
<accession>A0A941HWF4</accession>
<evidence type="ECO:0000256" key="2">
    <source>
        <dbReference type="ARBA" id="ARBA00007405"/>
    </source>
</evidence>
<evidence type="ECO:0000256" key="9">
    <source>
        <dbReference type="ARBA" id="ARBA00023285"/>
    </source>
</evidence>
<dbReference type="Pfam" id="PF12637">
    <property type="entry name" value="TSCPD"/>
    <property type="match status" value="1"/>
</dbReference>
<dbReference type="AlphaFoldDB" id="A0A941HWF4"/>
<evidence type="ECO:0000313" key="15">
    <source>
        <dbReference type="EMBL" id="MBR7619773.1"/>
    </source>
</evidence>
<keyword evidence="8" id="KW-0560">Oxidoreductase</keyword>
<dbReference type="InterPro" id="IPR050862">
    <property type="entry name" value="RdRp_reductase_class-2"/>
</dbReference>
<comment type="cofactor">
    <cofactor evidence="1">
        <name>adenosylcob(III)alamin</name>
        <dbReference type="ChEBI" id="CHEBI:18408"/>
    </cofactor>
</comment>
<organism evidence="15 16">
    <name type="scientific">Phenylobacterium glaciei</name>
    <dbReference type="NCBI Taxonomy" id="2803784"/>
    <lineage>
        <taxon>Bacteria</taxon>
        <taxon>Pseudomonadati</taxon>
        <taxon>Pseudomonadota</taxon>
        <taxon>Alphaproteobacteria</taxon>
        <taxon>Caulobacterales</taxon>
        <taxon>Caulobacteraceae</taxon>
        <taxon>Phenylobacterium</taxon>
    </lineage>
</organism>
<evidence type="ECO:0000256" key="1">
    <source>
        <dbReference type="ARBA" id="ARBA00001922"/>
    </source>
</evidence>
<proteinExistence type="inferred from homology"/>
<evidence type="ECO:0000256" key="3">
    <source>
        <dbReference type="ARBA" id="ARBA00012274"/>
    </source>
</evidence>
<comment type="catalytic activity">
    <reaction evidence="12">
        <text>a 2'-deoxyribonucleoside 5'-diphosphate + [thioredoxin]-disulfide + H2O = a ribonucleoside 5'-diphosphate + [thioredoxin]-dithiol</text>
        <dbReference type="Rhea" id="RHEA:23252"/>
        <dbReference type="Rhea" id="RHEA-COMP:10698"/>
        <dbReference type="Rhea" id="RHEA-COMP:10700"/>
        <dbReference type="ChEBI" id="CHEBI:15377"/>
        <dbReference type="ChEBI" id="CHEBI:29950"/>
        <dbReference type="ChEBI" id="CHEBI:50058"/>
        <dbReference type="ChEBI" id="CHEBI:57930"/>
        <dbReference type="ChEBI" id="CHEBI:73316"/>
        <dbReference type="EC" id="1.17.4.1"/>
    </reaction>
</comment>
<sequence>MGDKPLRSEPGRIERRPLERADRVVEVLAPAAWTDARVEAWLDWADGETDLPAAIFRKAEIIAEQAGGLALLPDARTRAAFRRDLGAALLAGRLAIAEPRALDAPAVIAAHDADYVKTLATLRARRRGRVSARAAASALAQRLQGVMDAIARCEGDPAACADPHSNLSLARAAEAARGAGATDVMILDAMTLSRAGEDLWSAQAQFESGDGPGLIAAIPAGLAESDRALAAAAWETGVVVVAFADGAAPKIAHTWTATRGVVDLLAFGTGTTFDGEGFDDAVGLAAIALAAFGGPVALGLGGVADWLAAQGLAYDSNAGRLAVREVYQRARAAMADIPLTGGLAIFDDPDLALRLGGASSSCAPWLGPVTVAETEDGALTRVLSEAALQGLTALGADIATARAHLIGRLDLSEAPGVDHAALKARGFTEHEIASAEAALPFAAHLRDAFSPQVVDAGFLSDVLGATDADLADPQFDTLKLAGFSEDEIAAAEAHVLGGGALADAAFLTQDQRQVFLTAEDLGPTPYFAMLAAVQPALDLPAIAEIELEWDTAPADALGLLAEAAKARVAAVRIRRSDPPLSFFLDLPKVAEAPARATREAERPTPPPAERIVERIVERDRTRRKLPDRRKGYIQKAAVGGHKVYLHTGEYDDGELGEIFIDMHKEGAAFRSLMNNFAIGISIGLQYGVPLEEFVDAFVFTRFEPAGPVTGNDSVRSATSILDYLFRELGISYLGRDELGNADGELNADGLGRGQADGEPEPENIPASHFISRGFARGATPDNLVFLPSANARAARLEADVCAACGDLAVVRKGASLICESCGVRAGPQDNDRTG</sequence>
<gene>
    <name evidence="15" type="ORF">JKL49_10270</name>
</gene>
<evidence type="ECO:0000256" key="5">
    <source>
        <dbReference type="ARBA" id="ARBA00022628"/>
    </source>
</evidence>
<evidence type="ECO:0000256" key="8">
    <source>
        <dbReference type="ARBA" id="ARBA00023002"/>
    </source>
</evidence>
<comment type="similarity">
    <text evidence="2">Belongs to the ribonucleoside diphosphate reductase class-2 family.</text>
</comment>
<keyword evidence="9" id="KW-0170">Cobalt</keyword>
<name>A0A941HWF4_9CAUL</name>
<comment type="caution">
    <text evidence="15">The sequence shown here is derived from an EMBL/GenBank/DDBJ whole genome shotgun (WGS) entry which is preliminary data.</text>
</comment>
<evidence type="ECO:0000259" key="14">
    <source>
        <dbReference type="Pfam" id="PF12637"/>
    </source>
</evidence>
<dbReference type="EC" id="1.17.4.1" evidence="3"/>
<dbReference type="GO" id="GO:0031419">
    <property type="term" value="F:cobalamin binding"/>
    <property type="evidence" value="ECO:0007669"/>
    <property type="project" value="UniProtKB-KW"/>
</dbReference>
<feature type="region of interest" description="Disordered" evidence="13">
    <location>
        <begin position="744"/>
        <end position="764"/>
    </location>
</feature>
<keyword evidence="7" id="KW-0547">Nucleotide-binding</keyword>
<evidence type="ECO:0000256" key="13">
    <source>
        <dbReference type="SAM" id="MobiDB-lite"/>
    </source>
</evidence>
<dbReference type="InterPro" id="IPR024434">
    <property type="entry name" value="TSCPD_dom"/>
</dbReference>
<dbReference type="GO" id="GO:0071897">
    <property type="term" value="P:DNA biosynthetic process"/>
    <property type="evidence" value="ECO:0007669"/>
    <property type="project" value="UniProtKB-KW"/>
</dbReference>
<evidence type="ECO:0000256" key="11">
    <source>
        <dbReference type="ARBA" id="ARBA00033050"/>
    </source>
</evidence>
<keyword evidence="5" id="KW-0846">Cobalamin</keyword>
<dbReference type="Proteomes" id="UP000622580">
    <property type="component" value="Unassembled WGS sequence"/>
</dbReference>
<protein>
    <recommendedName>
        <fullName evidence="4">Vitamin B12-dependent ribonucleotide reductase</fullName>
        <ecNumber evidence="3">1.17.4.1</ecNumber>
    </recommendedName>
    <alternativeName>
        <fullName evidence="11">Ribonucleoside-diphosphate reductase NrdJ</fullName>
    </alternativeName>
</protein>
<dbReference type="GO" id="GO:0004748">
    <property type="term" value="F:ribonucleoside-diphosphate reductase activity, thioredoxin disulfide as acceptor"/>
    <property type="evidence" value="ECO:0007669"/>
    <property type="project" value="UniProtKB-EC"/>
</dbReference>
<evidence type="ECO:0000256" key="7">
    <source>
        <dbReference type="ARBA" id="ARBA00022741"/>
    </source>
</evidence>
<evidence type="ECO:0000256" key="6">
    <source>
        <dbReference type="ARBA" id="ARBA00022634"/>
    </source>
</evidence>
<dbReference type="PANTHER" id="PTHR43371:SF1">
    <property type="entry name" value="RIBONUCLEOSIDE-DIPHOSPHATE REDUCTASE"/>
    <property type="match status" value="1"/>
</dbReference>
<dbReference type="GO" id="GO:0000166">
    <property type="term" value="F:nucleotide binding"/>
    <property type="evidence" value="ECO:0007669"/>
    <property type="project" value="UniProtKB-KW"/>
</dbReference>